<feature type="domain" description="HAMP" evidence="12">
    <location>
        <begin position="229"/>
        <end position="282"/>
    </location>
</feature>
<dbReference type="GO" id="GO:0006935">
    <property type="term" value="P:chemotaxis"/>
    <property type="evidence" value="ECO:0007669"/>
    <property type="project" value="InterPro"/>
</dbReference>
<proteinExistence type="inferred from homology"/>
<evidence type="ECO:0000256" key="7">
    <source>
        <dbReference type="ARBA" id="ARBA00029447"/>
    </source>
</evidence>
<feature type="domain" description="Methyl-accepting transducer" evidence="11">
    <location>
        <begin position="301"/>
        <end position="551"/>
    </location>
</feature>
<dbReference type="EMBL" id="CP010086">
    <property type="protein sequence ID" value="AJG98133.1"/>
    <property type="molecule type" value="Genomic_DNA"/>
</dbReference>
<evidence type="ECO:0000256" key="9">
    <source>
        <dbReference type="SAM" id="Coils"/>
    </source>
</evidence>
<dbReference type="KEGG" id="cbei:LF65_01524"/>
<evidence type="ECO:0000256" key="2">
    <source>
        <dbReference type="ARBA" id="ARBA00022475"/>
    </source>
</evidence>
<dbReference type="RefSeq" id="WP_041895292.1">
    <property type="nucleotide sequence ID" value="NZ_CP010086.2"/>
</dbReference>
<feature type="transmembrane region" description="Helical" evidence="10">
    <location>
        <begin position="205"/>
        <end position="228"/>
    </location>
</feature>
<evidence type="ECO:0000313" key="14">
    <source>
        <dbReference type="Proteomes" id="UP000031866"/>
    </source>
</evidence>
<name>A0A0B5QMV3_CLOBE</name>
<dbReference type="SUPFAM" id="SSF58104">
    <property type="entry name" value="Methyl-accepting chemotaxis protein (MCP) signaling domain"/>
    <property type="match status" value="1"/>
</dbReference>
<keyword evidence="4 10" id="KW-1133">Transmembrane helix</keyword>
<dbReference type="PROSITE" id="PS50885">
    <property type="entry name" value="HAMP"/>
    <property type="match status" value="1"/>
</dbReference>
<dbReference type="InterPro" id="IPR004090">
    <property type="entry name" value="Chemotax_Me-accpt_rcpt"/>
</dbReference>
<dbReference type="Gene3D" id="6.10.340.10">
    <property type="match status" value="1"/>
</dbReference>
<keyword evidence="9" id="KW-0175">Coiled coil</keyword>
<sequence length="587" mass="64243">MITKSTKKTKGLPIKTKLILVMILLLSVPVLVLGLVSYYVARGELENSGKVLLKNSVEMTLQVIDANQKLVDQGRLSLDDAQERVREYMLSEKQADGTRKINQNLSLGKSGYLLAYTQDGVEAVHPSLEGKSVLDYKDKKTGALFVKDQIKVANDGGGYLTYWWTLPNSDKISDKITYQKTDPHWGWVVCAGTYMNDFNIGSNNILITTLIILLSVIILGSAVIMIFAKHISTPIKEISNAVDTVASGNLNIKAIKIKNRDEIGNLNNSFNIMVRNVNDFISSVKDSINVVFDSSKLLDEIVAENTASINEVSDSVEEIAKGSNEQAKKTENGVIRVKNLSEKIDLVTRLTIETNDIAVKTTNISNRGLEAIDLLSKKSIENSKATEKTSAIIMEVDKTSIEIGSITEAISQISEQTNLLSLNAAIEAARAGEQGKGFAVVAEEVRKLASQSSMSASKVKELINGIQDKSKAAVKAIEDGKLIAKEQNNSVIDAKDIFVEILKSVEKITNDMKNLKTYSLEMENEKNEIVEVLETLSASTEESSAATEQISATTEQQLASVNQIAKHTQDLNKLAEKLRDAVNAFQV</sequence>
<dbReference type="Proteomes" id="UP000031866">
    <property type="component" value="Chromosome"/>
</dbReference>
<evidence type="ECO:0000259" key="12">
    <source>
        <dbReference type="PROSITE" id="PS50885"/>
    </source>
</evidence>
<dbReference type="Gene3D" id="1.10.287.950">
    <property type="entry name" value="Methyl-accepting chemotaxis protein"/>
    <property type="match status" value="1"/>
</dbReference>
<organism evidence="13 14">
    <name type="scientific">Clostridium beijerinckii</name>
    <name type="common">Clostridium MP</name>
    <dbReference type="NCBI Taxonomy" id="1520"/>
    <lineage>
        <taxon>Bacteria</taxon>
        <taxon>Bacillati</taxon>
        <taxon>Bacillota</taxon>
        <taxon>Clostridia</taxon>
        <taxon>Eubacteriales</taxon>
        <taxon>Clostridiaceae</taxon>
        <taxon>Clostridium</taxon>
    </lineage>
</organism>
<evidence type="ECO:0000256" key="3">
    <source>
        <dbReference type="ARBA" id="ARBA00022692"/>
    </source>
</evidence>
<evidence type="ECO:0000256" key="6">
    <source>
        <dbReference type="ARBA" id="ARBA00023224"/>
    </source>
</evidence>
<dbReference type="SMART" id="SM00283">
    <property type="entry name" value="MA"/>
    <property type="match status" value="1"/>
</dbReference>
<dbReference type="PANTHER" id="PTHR32089:SF112">
    <property type="entry name" value="LYSOZYME-LIKE PROTEIN-RELATED"/>
    <property type="match status" value="1"/>
</dbReference>
<evidence type="ECO:0000256" key="4">
    <source>
        <dbReference type="ARBA" id="ARBA00022989"/>
    </source>
</evidence>
<dbReference type="PANTHER" id="PTHR32089">
    <property type="entry name" value="METHYL-ACCEPTING CHEMOTAXIS PROTEIN MCPB"/>
    <property type="match status" value="1"/>
</dbReference>
<comment type="similarity">
    <text evidence="7">Belongs to the methyl-accepting chemotaxis (MCP) protein family.</text>
</comment>
<dbReference type="PROSITE" id="PS50111">
    <property type="entry name" value="CHEMOTAXIS_TRANSDUC_2"/>
    <property type="match status" value="1"/>
</dbReference>
<dbReference type="GO" id="GO:0005886">
    <property type="term" value="C:plasma membrane"/>
    <property type="evidence" value="ECO:0007669"/>
    <property type="project" value="UniProtKB-SubCell"/>
</dbReference>
<evidence type="ECO:0000256" key="8">
    <source>
        <dbReference type="PROSITE-ProRule" id="PRU00284"/>
    </source>
</evidence>
<dbReference type="GO" id="GO:0004888">
    <property type="term" value="F:transmembrane signaling receptor activity"/>
    <property type="evidence" value="ECO:0007669"/>
    <property type="project" value="InterPro"/>
</dbReference>
<dbReference type="InterPro" id="IPR004089">
    <property type="entry name" value="MCPsignal_dom"/>
</dbReference>
<dbReference type="Pfam" id="PF00672">
    <property type="entry name" value="HAMP"/>
    <property type="match status" value="1"/>
</dbReference>
<feature type="coiled-coil region" evidence="9">
    <location>
        <begin position="515"/>
        <end position="584"/>
    </location>
</feature>
<dbReference type="CDD" id="cd06225">
    <property type="entry name" value="HAMP"/>
    <property type="match status" value="1"/>
</dbReference>
<keyword evidence="5 10" id="KW-0472">Membrane</keyword>
<dbReference type="SMART" id="SM00304">
    <property type="entry name" value="HAMP"/>
    <property type="match status" value="1"/>
</dbReference>
<dbReference type="OrthoDB" id="9810264at2"/>
<keyword evidence="3 10" id="KW-0812">Transmembrane</keyword>
<protein>
    <submittedName>
        <fullName evidence="13">Chemotaxis protein</fullName>
    </submittedName>
</protein>
<reference evidence="14" key="1">
    <citation type="submission" date="2014-12" db="EMBL/GenBank/DDBJ databases">
        <title>Genome sequence of Clostridium beijerinckii strain 59B.</title>
        <authorList>
            <person name="Little G.T."/>
            <person name="Minton N.P."/>
        </authorList>
    </citation>
    <scope>NUCLEOTIDE SEQUENCE [LARGE SCALE GENOMIC DNA]</scope>
    <source>
        <strain evidence="14">59B</strain>
    </source>
</reference>
<dbReference type="Pfam" id="PF17200">
    <property type="entry name" value="sCache_2"/>
    <property type="match status" value="1"/>
</dbReference>
<dbReference type="InterPro" id="IPR033480">
    <property type="entry name" value="sCache_2"/>
</dbReference>
<feature type="transmembrane region" description="Helical" evidence="10">
    <location>
        <begin position="20"/>
        <end position="41"/>
    </location>
</feature>
<dbReference type="InterPro" id="IPR003660">
    <property type="entry name" value="HAMP_dom"/>
</dbReference>
<dbReference type="AlphaFoldDB" id="A0A0B5QMV3"/>
<dbReference type="Pfam" id="PF00015">
    <property type="entry name" value="MCPsignal"/>
    <property type="match status" value="1"/>
</dbReference>
<dbReference type="STRING" id="1520.LF65_01524"/>
<keyword evidence="2" id="KW-1003">Cell membrane</keyword>
<dbReference type="SMART" id="SM01049">
    <property type="entry name" value="Cache_2"/>
    <property type="match status" value="1"/>
</dbReference>
<comment type="subcellular location">
    <subcellularLocation>
        <location evidence="1">Cell membrane</location>
        <topology evidence="1">Multi-pass membrane protein</topology>
    </subcellularLocation>
</comment>
<dbReference type="PRINTS" id="PR00260">
    <property type="entry name" value="CHEMTRNSDUCR"/>
</dbReference>
<evidence type="ECO:0000256" key="1">
    <source>
        <dbReference type="ARBA" id="ARBA00004651"/>
    </source>
</evidence>
<gene>
    <name evidence="13" type="ORF">LF65_01524</name>
</gene>
<dbReference type="GO" id="GO:0007165">
    <property type="term" value="P:signal transduction"/>
    <property type="evidence" value="ECO:0007669"/>
    <property type="project" value="UniProtKB-KW"/>
</dbReference>
<keyword evidence="6 8" id="KW-0807">Transducer</keyword>
<evidence type="ECO:0000313" key="13">
    <source>
        <dbReference type="EMBL" id="AJG98133.1"/>
    </source>
</evidence>
<accession>A0A0B5QMV3</accession>
<evidence type="ECO:0000259" key="11">
    <source>
        <dbReference type="PROSITE" id="PS50111"/>
    </source>
</evidence>
<evidence type="ECO:0000256" key="5">
    <source>
        <dbReference type="ARBA" id="ARBA00023136"/>
    </source>
</evidence>
<dbReference type="Gene3D" id="3.30.450.20">
    <property type="entry name" value="PAS domain"/>
    <property type="match status" value="1"/>
</dbReference>
<evidence type="ECO:0000256" key="10">
    <source>
        <dbReference type="SAM" id="Phobius"/>
    </source>
</evidence>